<sequence length="47" mass="5380">MAIITHKLHACLGDPTVAGVILNRLMQQCRRFNPDGVPDRRLDQRPR</sequence>
<dbReference type="EMBL" id="JAVDRF010000017">
    <property type="protein sequence ID" value="MDR6539473.1"/>
    <property type="molecule type" value="Genomic_DNA"/>
</dbReference>
<dbReference type="RefSeq" id="WP_309907280.1">
    <property type="nucleotide sequence ID" value="NZ_JAVDRF010000017.1"/>
</dbReference>
<keyword evidence="2" id="KW-1185">Reference proteome</keyword>
<name>A0ABU1NMA3_9BURK</name>
<evidence type="ECO:0000313" key="2">
    <source>
        <dbReference type="Proteomes" id="UP001184230"/>
    </source>
</evidence>
<organism evidence="1 2">
    <name type="scientific">Variovorax soli</name>
    <dbReference type="NCBI Taxonomy" id="376815"/>
    <lineage>
        <taxon>Bacteria</taxon>
        <taxon>Pseudomonadati</taxon>
        <taxon>Pseudomonadota</taxon>
        <taxon>Betaproteobacteria</taxon>
        <taxon>Burkholderiales</taxon>
        <taxon>Comamonadaceae</taxon>
        <taxon>Variovorax</taxon>
    </lineage>
</organism>
<accession>A0ABU1NMA3</accession>
<reference evidence="1 2" key="1">
    <citation type="submission" date="2023-07" db="EMBL/GenBank/DDBJ databases">
        <title>Sorghum-associated microbial communities from plants grown in Nebraska, USA.</title>
        <authorList>
            <person name="Schachtman D."/>
        </authorList>
    </citation>
    <scope>NUCLEOTIDE SEQUENCE [LARGE SCALE GENOMIC DNA]</scope>
    <source>
        <strain evidence="1 2">DS1781</strain>
    </source>
</reference>
<comment type="caution">
    <text evidence="1">The sequence shown here is derived from an EMBL/GenBank/DDBJ whole genome shotgun (WGS) entry which is preliminary data.</text>
</comment>
<dbReference type="Proteomes" id="UP001184230">
    <property type="component" value="Unassembled WGS sequence"/>
</dbReference>
<evidence type="ECO:0000313" key="1">
    <source>
        <dbReference type="EMBL" id="MDR6539473.1"/>
    </source>
</evidence>
<protein>
    <submittedName>
        <fullName evidence="1">Uncharacterized protein</fullName>
    </submittedName>
</protein>
<proteinExistence type="predicted"/>
<gene>
    <name evidence="1" type="ORF">J2739_005269</name>
</gene>